<proteinExistence type="predicted"/>
<dbReference type="GO" id="GO:0006310">
    <property type="term" value="P:DNA recombination"/>
    <property type="evidence" value="ECO:0007669"/>
    <property type="project" value="UniProtKB-KW"/>
</dbReference>
<keyword evidence="4" id="KW-1185">Reference proteome</keyword>
<evidence type="ECO:0000313" key="3">
    <source>
        <dbReference type="EMBL" id="KAF0706669.1"/>
    </source>
</evidence>
<keyword evidence="1" id="KW-0233">DNA recombination</keyword>
<feature type="non-terminal residue" evidence="3">
    <location>
        <position position="1"/>
    </location>
</feature>
<comment type="caution">
    <text evidence="3">The sequence shown here is derived from an EMBL/GenBank/DDBJ whole genome shotgun (WGS) entry which is preliminary data.</text>
</comment>
<gene>
    <name evidence="3" type="ORF">FWK35_00037322</name>
</gene>
<feature type="compositionally biased region" description="Basic and acidic residues" evidence="2">
    <location>
        <begin position="227"/>
        <end position="241"/>
    </location>
</feature>
<protein>
    <submittedName>
        <fullName evidence="3">Uncharacterized protein</fullName>
    </submittedName>
</protein>
<dbReference type="GO" id="GO:0015074">
    <property type="term" value="P:DNA integration"/>
    <property type="evidence" value="ECO:0007669"/>
    <property type="project" value="InterPro"/>
</dbReference>
<evidence type="ECO:0000256" key="1">
    <source>
        <dbReference type="ARBA" id="ARBA00023172"/>
    </source>
</evidence>
<dbReference type="GO" id="GO:0003677">
    <property type="term" value="F:DNA binding"/>
    <property type="evidence" value="ECO:0007669"/>
    <property type="project" value="InterPro"/>
</dbReference>
<organism evidence="3 4">
    <name type="scientific">Aphis craccivora</name>
    <name type="common">Cowpea aphid</name>
    <dbReference type="NCBI Taxonomy" id="307492"/>
    <lineage>
        <taxon>Eukaryota</taxon>
        <taxon>Metazoa</taxon>
        <taxon>Ecdysozoa</taxon>
        <taxon>Arthropoda</taxon>
        <taxon>Hexapoda</taxon>
        <taxon>Insecta</taxon>
        <taxon>Pterygota</taxon>
        <taxon>Neoptera</taxon>
        <taxon>Paraneoptera</taxon>
        <taxon>Hemiptera</taxon>
        <taxon>Sternorrhyncha</taxon>
        <taxon>Aphidomorpha</taxon>
        <taxon>Aphidoidea</taxon>
        <taxon>Aphididae</taxon>
        <taxon>Aphidini</taxon>
        <taxon>Aphis</taxon>
        <taxon>Aphis</taxon>
    </lineage>
</organism>
<dbReference type="PANTHER" id="PTHR33480:SF1">
    <property type="entry name" value="TYR RECOMBINASE DOMAIN-CONTAINING PROTEIN"/>
    <property type="match status" value="1"/>
</dbReference>
<sequence length="343" mass="39422">FQESVLAQLILLNRKRAGEVQRIFLETYLNGSSEAPQEEILMSLSEVERELSNKFKRLVIRGKRGRGVPILFTPKLQKSLSILLSLREKFCVKESEYLFAVPNTPNSCVRASDVLRRMAVESGAKNPASLTSTKLRKQIATVAQLLSFNEGDIEQLANFMGHSKEIHKTFYRLPENVYQVAKVSKFLLMMEKGDANEYRGKNLDDININIDGLVSEESENNSDLSEPELHDEIPREQEPKKQTLCAPISSTPPRRVPTKQCKQKIKTTTEVKNSSKPKKKFDRIPWTDEQRKITVKYFQKHILLKKPPKKGECEDFIKNNKIAMTGKSWQKIKTFIYNLYKSN</sequence>
<dbReference type="EMBL" id="VUJU01012832">
    <property type="protein sequence ID" value="KAF0706669.1"/>
    <property type="molecule type" value="Genomic_DNA"/>
</dbReference>
<dbReference type="Proteomes" id="UP000478052">
    <property type="component" value="Unassembled WGS sequence"/>
</dbReference>
<evidence type="ECO:0000313" key="4">
    <source>
        <dbReference type="Proteomes" id="UP000478052"/>
    </source>
</evidence>
<evidence type="ECO:0000256" key="2">
    <source>
        <dbReference type="SAM" id="MobiDB-lite"/>
    </source>
</evidence>
<dbReference type="Gene3D" id="1.10.443.10">
    <property type="entry name" value="Intergrase catalytic core"/>
    <property type="match status" value="1"/>
</dbReference>
<dbReference type="InterPro" id="IPR013762">
    <property type="entry name" value="Integrase-like_cat_sf"/>
</dbReference>
<accession>A0A6G0VRJ9</accession>
<dbReference type="AlphaFoldDB" id="A0A6G0VRJ9"/>
<dbReference type="PANTHER" id="PTHR33480">
    <property type="entry name" value="SET DOMAIN-CONTAINING PROTEIN-RELATED"/>
    <property type="match status" value="1"/>
</dbReference>
<feature type="region of interest" description="Disordered" evidence="2">
    <location>
        <begin position="217"/>
        <end position="258"/>
    </location>
</feature>
<dbReference type="InterPro" id="IPR011010">
    <property type="entry name" value="DNA_brk_join_enz"/>
</dbReference>
<dbReference type="OrthoDB" id="6783964at2759"/>
<name>A0A6G0VRJ9_APHCR</name>
<reference evidence="3 4" key="1">
    <citation type="submission" date="2019-08" db="EMBL/GenBank/DDBJ databases">
        <title>Whole genome of Aphis craccivora.</title>
        <authorList>
            <person name="Voronova N.V."/>
            <person name="Shulinski R.S."/>
            <person name="Bandarenka Y.V."/>
            <person name="Zhorov D.G."/>
            <person name="Warner D."/>
        </authorList>
    </citation>
    <scope>NUCLEOTIDE SEQUENCE [LARGE SCALE GENOMIC DNA]</scope>
    <source>
        <strain evidence="3">180601</strain>
        <tissue evidence="3">Whole Body</tissue>
    </source>
</reference>
<dbReference type="SUPFAM" id="SSF56349">
    <property type="entry name" value="DNA breaking-rejoining enzymes"/>
    <property type="match status" value="1"/>
</dbReference>